<evidence type="ECO:0000256" key="1">
    <source>
        <dbReference type="ARBA" id="ARBA00004141"/>
    </source>
</evidence>
<proteinExistence type="evidence at transcript level"/>
<feature type="transmembrane region" description="Helical" evidence="10">
    <location>
        <begin position="1267"/>
        <end position="1287"/>
    </location>
</feature>
<dbReference type="InterPro" id="IPR050173">
    <property type="entry name" value="ABC_transporter_C-like"/>
</dbReference>
<feature type="domain" description="ABC transmembrane type-1" evidence="12">
    <location>
        <begin position="308"/>
        <end position="606"/>
    </location>
</feature>
<gene>
    <name evidence="13" type="primary">ABCC9a</name>
</gene>
<evidence type="ECO:0000259" key="11">
    <source>
        <dbReference type="PROSITE" id="PS50893"/>
    </source>
</evidence>
<dbReference type="InParanoid" id="I0DHI8"/>
<accession>I0DHI8</accession>
<evidence type="ECO:0000313" key="15">
    <source>
        <dbReference type="Proteomes" id="UP000007110"/>
    </source>
</evidence>
<evidence type="ECO:0000256" key="8">
    <source>
        <dbReference type="ARBA" id="ARBA00023136"/>
    </source>
</evidence>
<evidence type="ECO:0000259" key="12">
    <source>
        <dbReference type="PROSITE" id="PS50929"/>
    </source>
</evidence>
<dbReference type="CDD" id="cd03244">
    <property type="entry name" value="ABCC_MRP_domain2"/>
    <property type="match status" value="1"/>
</dbReference>
<evidence type="ECO:0000313" key="13">
    <source>
        <dbReference type="EMBL" id="AFH89642.1"/>
    </source>
</evidence>
<keyword evidence="8 10" id="KW-0472">Membrane</keyword>
<dbReference type="PANTHER" id="PTHR24223:SF461">
    <property type="entry name" value="ATP-BINDING CASSETTE SUB-FAMILY C MEMBER SUR"/>
    <property type="match status" value="1"/>
</dbReference>
<feature type="transmembrane region" description="Helical" evidence="10">
    <location>
        <begin position="465"/>
        <end position="485"/>
    </location>
</feature>
<sequence>MGSDDWEWFCGTNSSDLPDFDNQSWNYEDVLSNECLVDAFIAGTQIGFFVLALLVLFLTACCTSRSDVPHRFLLRYVTHSPRYLGTFVLVVMSVASVAEGILTDSTYTNQPTQPHLYITGISSALSGVVSLLYFGRLERWRVWKMSLLLLVYWVASLATVSIQIESLIHQGYNDVHVTAFDINIIMIAVYSFFLLLELYFLVDNWFGWSPGVDEVPRDLKDERMYYMERYVDIFSQLVHWWMNWLFVLGFKRPLEMDDLGSIPEVHSAEYNHRRFKNNFKREIERAKEEEREPSLFKVYFATYWVRMLAGAILKFITDMGAYVGPLAIGGITLYVTDAVYGEHEDVPPHPVSVKEFFADGYVLIGCIFVTALIRHMCDQTYQFITSIEGIHARSALQSTIYEKSLRLSTYAMTGGAMTMGQITNHMSVDANNIMMFFMFANEVWATPFKIIFSLVLLYLELGTPALIGASVFLVVIPFQLAAAVAMGKFIKAVLGTADYRLKMSNEMLQGIKLLKLYGWERIYYEAIKKARIKELYALLKVYTFFAVTFIINAATPIVVTLVSFGTYTPITGKVLTPDVAFTTLSLFNQMAGPLFMFPFVINLFVNWIVSTGRLKTYLLAPEVEGADGVISDLLKEIDEDGDVTDSAESVGNSHDDDLSVTIKHPRHRKNRSHSKQRDDAHQLPDKTPLLSGDGSPRGSLSYGSTNPIKHGDTSFSGSGDVPDDVAIKISDGNFTWDPDSNISILSDINVEIPRGKLTVVIGAVGCGKSSLLSAMLNEMTTLSGTVKHNRNTKSIAYAPQKAWLVNATLKDNILFGEEMVNSKYRKVIQACALQPDIDMLPGKDMTEIGEKGINLSGGQKQRVSVSRCLYSDRDIIILDDPLSALDMHVGTHLFEKGFQGILMKQKKTVILVTHQLQYLPEADKIIVVKDGRITCQGTPEEVAEADPSIMTESERAIKEVTESEAEGSGAESESLMNERRALKRQISTQMSVLKDGAADKSDEKAGRLIEEEEKEKGSVSYQMYMYYFRAMGYWLACLMIGCVAMRAGLQVATNFWLSDWSEAGLNLTGDAQPTSYYLRGYAGFSVSTVFGSVLSNVFSCIGALLAARAIHFALLQNIIGIPMRFFDTTPVGRILNRLSSDTQWIDQRLIHSFNMLLNTLVAVIASFIVNAIVNSYFIIFLIPIGIIFMCILVYFVATSRMLQRLESVTRSPVFAHFSETLGGLPIIRAYKDEKRFFKNVLGKIDKNNTALVYLYTANRWLAIRLDYLGAVVVLIASLSALLGALYLGVDASLVGLAISYSLEISIYMNMVVRGCADLELQMNAMERIRYYTEVENEEYDGLEPPPEWPQKGEIILDNISVRYALELDPVLHDVSVTIPPGQKLGICGRTGSGKSSLTLSLFRIIDTFKGRILIDGVDISSVPLITLRQRLSIIPQDAVLFTGTIRHNIDPAGVKTDDELWKALEIAQLKEVVSPLEGGLDYIVTEGGENFSVGQRQLFCLARAFLRNSTILVMDEATASIDQETDRILQDVVADVFQDRTVITIAHRVGTILDADNILTLSDGRVVEFDSPNTLLEKEDSIFASLVKAGK</sequence>
<dbReference type="EnsemblMetazoa" id="NM_001281759">
    <property type="protein sequence ID" value="NP_001268688"/>
    <property type="gene ID" value="GeneID_594397"/>
</dbReference>
<dbReference type="Gene3D" id="3.40.50.300">
    <property type="entry name" value="P-loop containing nucleotide triphosphate hydrolases"/>
    <property type="match status" value="2"/>
</dbReference>
<feature type="transmembrane region" description="Helical" evidence="10">
    <location>
        <begin position="114"/>
        <end position="134"/>
    </location>
</feature>
<reference evidence="14" key="4">
    <citation type="submission" date="2021-01" db="UniProtKB">
        <authorList>
            <consortium name="EnsemblMetazoa"/>
        </authorList>
    </citation>
    <scope>IDENTIFICATION</scope>
</reference>
<dbReference type="GO" id="GO:0016887">
    <property type="term" value="F:ATP hydrolysis activity"/>
    <property type="evidence" value="ECO:0007669"/>
    <property type="project" value="InterPro"/>
</dbReference>
<feature type="transmembrane region" description="Helical" evidence="10">
    <location>
        <begin position="146"/>
        <end position="164"/>
    </location>
</feature>
<dbReference type="Pfam" id="PF00664">
    <property type="entry name" value="ABC_membrane"/>
    <property type="match status" value="2"/>
</dbReference>
<dbReference type="OrthoDB" id="6500128at2759"/>
<dbReference type="GO" id="GO:0005886">
    <property type="term" value="C:plasma membrane"/>
    <property type="evidence" value="ECO:0000318"/>
    <property type="project" value="GO_Central"/>
</dbReference>
<dbReference type="FunFam" id="1.20.1560.10:FF:000013">
    <property type="entry name" value="ABC transporter C family member 2"/>
    <property type="match status" value="1"/>
</dbReference>
<feature type="transmembrane region" description="Helical" evidence="10">
    <location>
        <begin position="1149"/>
        <end position="1169"/>
    </location>
</feature>
<keyword evidence="7 10" id="KW-1133">Transmembrane helix</keyword>
<keyword evidence="3 10" id="KW-0812">Transmembrane</keyword>
<evidence type="ECO:0000256" key="5">
    <source>
        <dbReference type="ARBA" id="ARBA00022741"/>
    </source>
</evidence>
<reference evidence="15" key="3">
    <citation type="submission" date="2015-02" db="EMBL/GenBank/DDBJ databases">
        <title>Genome sequencing for Strongylocentrotus purpuratus.</title>
        <authorList>
            <person name="Murali S."/>
            <person name="Liu Y."/>
            <person name="Vee V."/>
            <person name="English A."/>
            <person name="Wang M."/>
            <person name="Skinner E."/>
            <person name="Han Y."/>
            <person name="Muzny D.M."/>
            <person name="Worley K.C."/>
            <person name="Gibbs R.A."/>
        </authorList>
    </citation>
    <scope>NUCLEOTIDE SEQUENCE</scope>
</reference>
<dbReference type="PANTHER" id="PTHR24223">
    <property type="entry name" value="ATP-BINDING CASSETTE SUB-FAMILY C"/>
    <property type="match status" value="1"/>
</dbReference>
<feature type="compositionally biased region" description="Basic residues" evidence="9">
    <location>
        <begin position="663"/>
        <end position="674"/>
    </location>
</feature>
<dbReference type="OMA" id="RIWAASY"/>
<dbReference type="FunFam" id="3.40.50.300:FF:002366">
    <property type="entry name" value="Uncharacterized protein"/>
    <property type="match status" value="1"/>
</dbReference>
<dbReference type="CDD" id="cd18591">
    <property type="entry name" value="ABC_6TM_SUR1_D1_like"/>
    <property type="match status" value="1"/>
</dbReference>
<dbReference type="RefSeq" id="NP_001268688.1">
    <property type="nucleotide sequence ID" value="NM_001281759.1"/>
</dbReference>
<evidence type="ECO:0000256" key="7">
    <source>
        <dbReference type="ARBA" id="ARBA00022989"/>
    </source>
</evidence>
<feature type="transmembrane region" description="Helical" evidence="10">
    <location>
        <begin position="83"/>
        <end position="102"/>
    </location>
</feature>
<name>I0DHI8_STRPU</name>
<feature type="transmembrane region" description="Helical" evidence="10">
    <location>
        <begin position="1033"/>
        <end position="1057"/>
    </location>
</feature>
<dbReference type="PROSITE" id="PS50893">
    <property type="entry name" value="ABC_TRANSPORTER_2"/>
    <property type="match status" value="2"/>
</dbReference>
<dbReference type="GO" id="GO:0005524">
    <property type="term" value="F:ATP binding"/>
    <property type="evidence" value="ECO:0007669"/>
    <property type="project" value="UniProtKB-KW"/>
</dbReference>
<feature type="domain" description="ABC transporter" evidence="11">
    <location>
        <begin position="1354"/>
        <end position="1588"/>
    </location>
</feature>
<dbReference type="FunFam" id="1.20.1560.10:FF:000006">
    <property type="entry name" value="ATP-binding cassette, sub-family C (CFTR/MRP), member 9"/>
    <property type="match status" value="1"/>
</dbReference>
<dbReference type="InterPro" id="IPR036640">
    <property type="entry name" value="ABC1_TM_sf"/>
</dbReference>
<dbReference type="GO" id="GO:0055085">
    <property type="term" value="P:transmembrane transport"/>
    <property type="evidence" value="ECO:0000318"/>
    <property type="project" value="GO_Central"/>
</dbReference>
<feature type="domain" description="ABC transmembrane type-1" evidence="12">
    <location>
        <begin position="1038"/>
        <end position="1320"/>
    </location>
</feature>
<dbReference type="SMART" id="SM00382">
    <property type="entry name" value="AAA"/>
    <property type="match status" value="2"/>
</dbReference>
<dbReference type="PROSITE" id="PS50929">
    <property type="entry name" value="ABC_TM1F"/>
    <property type="match status" value="2"/>
</dbReference>
<evidence type="ECO:0000256" key="6">
    <source>
        <dbReference type="ARBA" id="ARBA00022840"/>
    </source>
</evidence>
<feature type="transmembrane region" description="Helical" evidence="10">
    <location>
        <begin position="436"/>
        <end position="459"/>
    </location>
</feature>
<feature type="transmembrane region" description="Helical" evidence="10">
    <location>
        <begin position="590"/>
        <end position="609"/>
    </location>
</feature>
<dbReference type="KEGG" id="spu:594397"/>
<comment type="subcellular location">
    <subcellularLocation>
        <location evidence="1">Membrane</location>
        <topology evidence="1">Multi-pass membrane protein</topology>
    </subcellularLocation>
</comment>
<keyword evidence="2" id="KW-0813">Transport</keyword>
<dbReference type="InterPro" id="IPR017871">
    <property type="entry name" value="ABC_transporter-like_CS"/>
</dbReference>
<dbReference type="Gene3D" id="1.20.1560.10">
    <property type="entry name" value="ABC transporter type 1, transmembrane domain"/>
    <property type="match status" value="2"/>
</dbReference>
<protein>
    <submittedName>
        <fullName evidence="13">ATP-binding cassette transporter subfamily C member 9a</fullName>
    </submittedName>
</protein>
<dbReference type="InterPro" id="IPR027417">
    <property type="entry name" value="P-loop_NTPase"/>
</dbReference>
<dbReference type="SUPFAM" id="SSF52540">
    <property type="entry name" value="P-loop containing nucleoside triphosphate hydrolases"/>
    <property type="match status" value="2"/>
</dbReference>
<feature type="compositionally biased region" description="Polar residues" evidence="9">
    <location>
        <begin position="701"/>
        <end position="717"/>
    </location>
</feature>
<evidence type="ECO:0000256" key="3">
    <source>
        <dbReference type="ARBA" id="ARBA00022692"/>
    </source>
</evidence>
<dbReference type="HOGENOM" id="CLU_000604_27_1_1"/>
<evidence type="ECO:0000313" key="14">
    <source>
        <dbReference type="EnsemblMetazoa" id="NP_001268688"/>
    </source>
</evidence>
<dbReference type="EMBL" id="JQ355003">
    <property type="protein sequence ID" value="AFH89642.1"/>
    <property type="molecule type" value="mRNA"/>
</dbReference>
<keyword evidence="4" id="KW-0677">Repeat</keyword>
<dbReference type="InterPro" id="IPR003593">
    <property type="entry name" value="AAA+_ATPase"/>
</dbReference>
<dbReference type="FunCoup" id="I0DHI8">
    <property type="interactions" value="34"/>
</dbReference>
<feature type="transmembrane region" description="Helical" evidence="10">
    <location>
        <begin position="39"/>
        <end position="62"/>
    </location>
</feature>
<feature type="region of interest" description="Disordered" evidence="9">
    <location>
        <begin position="641"/>
        <end position="720"/>
    </location>
</feature>
<reference evidence="13" key="2">
    <citation type="submission" date="2012-04" db="EMBL/GenBank/DDBJ databases">
        <title>Characterization of sea urchin ABC transporters.</title>
        <authorList>
            <person name="Campanale J.P."/>
            <person name="Shipp L.E."/>
            <person name="Hamdoun A."/>
            <person name="Moy G.W."/>
        </authorList>
    </citation>
    <scope>NUCLEOTIDE SEQUENCE</scope>
</reference>
<keyword evidence="6 13" id="KW-0067">ATP-binding</keyword>
<evidence type="ECO:0000256" key="10">
    <source>
        <dbReference type="SAM" id="Phobius"/>
    </source>
</evidence>
<dbReference type="FunFam" id="3.40.50.300:FF:000197">
    <property type="entry name" value="ATP-binding cassette, sub-family C (CFTR/MRP), member 9"/>
    <property type="match status" value="1"/>
</dbReference>
<dbReference type="SUPFAM" id="SSF90123">
    <property type="entry name" value="ABC transporter transmembrane region"/>
    <property type="match status" value="2"/>
</dbReference>
<dbReference type="CDD" id="cd18602">
    <property type="entry name" value="ABC_6TM_SUR1_D2_like"/>
    <property type="match status" value="1"/>
</dbReference>
<organism evidence="13">
    <name type="scientific">Strongylocentrotus purpuratus</name>
    <name type="common">Purple sea urchin</name>
    <dbReference type="NCBI Taxonomy" id="7668"/>
    <lineage>
        <taxon>Eukaryota</taxon>
        <taxon>Metazoa</taxon>
        <taxon>Echinodermata</taxon>
        <taxon>Eleutherozoa</taxon>
        <taxon>Echinozoa</taxon>
        <taxon>Echinoidea</taxon>
        <taxon>Euechinoidea</taxon>
        <taxon>Echinacea</taxon>
        <taxon>Camarodonta</taxon>
        <taxon>Echinidea</taxon>
        <taxon>Strongylocentrotidae</taxon>
        <taxon>Strongylocentrotus</taxon>
    </lineage>
</organism>
<feature type="transmembrane region" description="Helical" evidence="10">
    <location>
        <begin position="184"/>
        <end position="202"/>
    </location>
</feature>
<feature type="transmembrane region" description="Helical" evidence="10">
    <location>
        <begin position="1093"/>
        <end position="1115"/>
    </location>
</feature>
<dbReference type="GeneID" id="594397"/>
<dbReference type="InterPro" id="IPR011527">
    <property type="entry name" value="ABC1_TM_dom"/>
</dbReference>
<feature type="transmembrane region" description="Helical" evidence="10">
    <location>
        <begin position="315"/>
        <end position="336"/>
    </location>
</feature>
<keyword evidence="15" id="KW-1185">Reference proteome</keyword>
<evidence type="ECO:0000256" key="4">
    <source>
        <dbReference type="ARBA" id="ARBA00022737"/>
    </source>
</evidence>
<dbReference type="GO" id="GO:0140359">
    <property type="term" value="F:ABC-type transporter activity"/>
    <property type="evidence" value="ECO:0000318"/>
    <property type="project" value="GO_Central"/>
</dbReference>
<evidence type="ECO:0000256" key="9">
    <source>
        <dbReference type="SAM" id="MobiDB-lite"/>
    </source>
</evidence>
<feature type="transmembrane region" description="Helical" evidence="10">
    <location>
        <begin position="541"/>
        <end position="570"/>
    </location>
</feature>
<feature type="region of interest" description="Disordered" evidence="9">
    <location>
        <begin position="958"/>
        <end position="977"/>
    </location>
</feature>
<dbReference type="PROSITE" id="PS00211">
    <property type="entry name" value="ABC_TRANSPORTER_1"/>
    <property type="match status" value="2"/>
</dbReference>
<feature type="domain" description="ABC transporter" evidence="11">
    <location>
        <begin position="727"/>
        <end position="955"/>
    </location>
</feature>
<dbReference type="CTD" id="594397"/>
<dbReference type="CDD" id="cd03250">
    <property type="entry name" value="ABCC_MRP_domain1"/>
    <property type="match status" value="1"/>
</dbReference>
<evidence type="ECO:0000256" key="2">
    <source>
        <dbReference type="ARBA" id="ARBA00022448"/>
    </source>
</evidence>
<feature type="transmembrane region" description="Helical" evidence="10">
    <location>
        <begin position="1175"/>
        <end position="1197"/>
    </location>
</feature>
<dbReference type="Pfam" id="PF00005">
    <property type="entry name" value="ABC_tran"/>
    <property type="match status" value="2"/>
</dbReference>
<keyword evidence="5" id="KW-0547">Nucleotide-binding</keyword>
<reference evidence="13" key="1">
    <citation type="submission" date="2012-01" db="EMBL/GenBank/DDBJ databases">
        <authorList>
            <person name="Gokirmak T."/>
        </authorList>
    </citation>
    <scope>NUCLEOTIDE SEQUENCE</scope>
</reference>
<dbReference type="InterPro" id="IPR003439">
    <property type="entry name" value="ABC_transporter-like_ATP-bd"/>
</dbReference>
<feature type="compositionally biased region" description="Basic and acidic residues" evidence="9">
    <location>
        <begin position="675"/>
        <end position="684"/>
    </location>
</feature>
<feature type="transmembrane region" description="Helical" evidence="10">
    <location>
        <begin position="356"/>
        <end position="373"/>
    </location>
</feature>
<dbReference type="Proteomes" id="UP000007110">
    <property type="component" value="Unassembled WGS sequence"/>
</dbReference>